<keyword evidence="18" id="KW-1185">Reference proteome</keyword>
<name>A0A0X2NNW8_9CORY</name>
<dbReference type="InterPro" id="IPR030656">
    <property type="entry name" value="ALAD_AS"/>
</dbReference>
<dbReference type="Gene3D" id="3.20.20.70">
    <property type="entry name" value="Aldolase class I"/>
    <property type="match status" value="1"/>
</dbReference>
<feature type="region of interest" description="Disordered" evidence="16">
    <location>
        <begin position="1"/>
        <end position="22"/>
    </location>
</feature>
<dbReference type="PIRSF" id="PIRSF001415">
    <property type="entry name" value="Porphbilin_synth"/>
    <property type="match status" value="1"/>
</dbReference>
<reference evidence="18" key="1">
    <citation type="submission" date="2015-11" db="EMBL/GenBank/DDBJ databases">
        <authorList>
            <person name="Dugat-Bony E."/>
        </authorList>
    </citation>
    <scope>NUCLEOTIDE SEQUENCE [LARGE SCALE GENOMIC DNA]</scope>
    <source>
        <strain evidence="18">Mu292</strain>
    </source>
</reference>
<dbReference type="OMA" id="YQMDYAN"/>
<feature type="binding site" evidence="13">
    <location>
        <position position="255"/>
    </location>
    <ligand>
        <name>Mg(2+)</name>
        <dbReference type="ChEBI" id="CHEBI:18420"/>
    </ligand>
</feature>
<dbReference type="PROSITE" id="PS00169">
    <property type="entry name" value="D_ALA_DEHYDRATASE"/>
    <property type="match status" value="1"/>
</dbReference>
<comment type="catalytic activity">
    <reaction evidence="10 14">
        <text>2 5-aminolevulinate = porphobilinogen + 2 H2O + H(+)</text>
        <dbReference type="Rhea" id="RHEA:24064"/>
        <dbReference type="ChEBI" id="CHEBI:15377"/>
        <dbReference type="ChEBI" id="CHEBI:15378"/>
        <dbReference type="ChEBI" id="CHEBI:58126"/>
        <dbReference type="ChEBI" id="CHEBI:356416"/>
        <dbReference type="EC" id="4.2.1.24"/>
    </reaction>
</comment>
<dbReference type="GO" id="GO:0006782">
    <property type="term" value="P:protoporphyrinogen IX biosynthetic process"/>
    <property type="evidence" value="ECO:0007669"/>
    <property type="project" value="UniProtKB-UniPathway"/>
</dbReference>
<dbReference type="SUPFAM" id="SSF51569">
    <property type="entry name" value="Aldolase"/>
    <property type="match status" value="1"/>
</dbReference>
<feature type="binding site" evidence="12">
    <location>
        <position position="335"/>
    </location>
    <ligand>
        <name>5-aminolevulinate</name>
        <dbReference type="ChEBI" id="CHEBI:356416"/>
        <label>2</label>
    </ligand>
</feature>
<dbReference type="CDD" id="cd00384">
    <property type="entry name" value="ALAD_PBGS"/>
    <property type="match status" value="1"/>
</dbReference>
<feature type="active site" description="Schiff-base intermediate with substrate" evidence="11">
    <location>
        <position position="270"/>
    </location>
</feature>
<evidence type="ECO:0000256" key="3">
    <source>
        <dbReference type="ARBA" id="ARBA00011823"/>
    </source>
</evidence>
<dbReference type="InterPro" id="IPR001731">
    <property type="entry name" value="ALAD"/>
</dbReference>
<evidence type="ECO:0000256" key="8">
    <source>
        <dbReference type="ARBA" id="ARBA00023244"/>
    </source>
</evidence>
<evidence type="ECO:0000256" key="11">
    <source>
        <dbReference type="PIRSR" id="PIRSR001415-1"/>
    </source>
</evidence>
<evidence type="ECO:0000256" key="15">
    <source>
        <dbReference type="RuleBase" id="RU004161"/>
    </source>
</evidence>
<dbReference type="Proteomes" id="UP000182498">
    <property type="component" value="Unassembled WGS sequence"/>
</dbReference>
<gene>
    <name evidence="17" type="ORF">CVAR292_02533</name>
</gene>
<organism evidence="17 18">
    <name type="scientific">Corynebacterium variabile</name>
    <dbReference type="NCBI Taxonomy" id="1727"/>
    <lineage>
        <taxon>Bacteria</taxon>
        <taxon>Bacillati</taxon>
        <taxon>Actinomycetota</taxon>
        <taxon>Actinomycetes</taxon>
        <taxon>Mycobacteriales</taxon>
        <taxon>Corynebacteriaceae</taxon>
        <taxon>Corynebacterium</taxon>
    </lineage>
</organism>
<feature type="active site" description="Schiff-base intermediate with substrate" evidence="11">
    <location>
        <position position="218"/>
    </location>
</feature>
<comment type="subunit">
    <text evidence="3 14">Homooctamer.</text>
</comment>
<keyword evidence="8 14" id="KW-0627">Porphyrin biosynthesis</keyword>
<evidence type="ECO:0000256" key="6">
    <source>
        <dbReference type="ARBA" id="ARBA00023133"/>
    </source>
</evidence>
<dbReference type="RefSeq" id="WP_014011224.1">
    <property type="nucleotide sequence ID" value="NZ_DAITTX010000123.1"/>
</dbReference>
<evidence type="ECO:0000256" key="13">
    <source>
        <dbReference type="PIRSR" id="PIRSR001415-5"/>
    </source>
</evidence>
<evidence type="ECO:0000256" key="1">
    <source>
        <dbReference type="ARBA" id="ARBA00004694"/>
    </source>
</evidence>
<evidence type="ECO:0000256" key="16">
    <source>
        <dbReference type="SAM" id="MobiDB-lite"/>
    </source>
</evidence>
<proteinExistence type="inferred from homology"/>
<dbReference type="EMBL" id="FAUH01000019">
    <property type="protein sequence ID" value="CUU67175.1"/>
    <property type="molecule type" value="Genomic_DNA"/>
</dbReference>
<keyword evidence="13" id="KW-0460">Magnesium</keyword>
<evidence type="ECO:0000256" key="10">
    <source>
        <dbReference type="ARBA" id="ARBA00047651"/>
    </source>
</evidence>
<dbReference type="GO" id="GO:0005829">
    <property type="term" value="C:cytosol"/>
    <property type="evidence" value="ECO:0007669"/>
    <property type="project" value="TreeGrafter"/>
</dbReference>
<evidence type="ECO:0000256" key="5">
    <source>
        <dbReference type="ARBA" id="ARBA00020771"/>
    </source>
</evidence>
<dbReference type="GO" id="GO:0008270">
    <property type="term" value="F:zinc ion binding"/>
    <property type="evidence" value="ECO:0007669"/>
    <property type="project" value="TreeGrafter"/>
</dbReference>
<evidence type="ECO:0000313" key="17">
    <source>
        <dbReference type="EMBL" id="CUU67175.1"/>
    </source>
</evidence>
<feature type="binding site" evidence="12">
    <location>
        <position position="296"/>
    </location>
    <ligand>
        <name>5-aminolevulinate</name>
        <dbReference type="ChEBI" id="CHEBI:356416"/>
        <label>2</label>
    </ligand>
</feature>
<keyword evidence="6" id="KW-0350">Heme biosynthesis</keyword>
<evidence type="ECO:0000256" key="14">
    <source>
        <dbReference type="RuleBase" id="RU000515"/>
    </source>
</evidence>
<dbReference type="PANTHER" id="PTHR11458:SF0">
    <property type="entry name" value="DELTA-AMINOLEVULINIC ACID DEHYDRATASE"/>
    <property type="match status" value="1"/>
</dbReference>
<evidence type="ECO:0000256" key="12">
    <source>
        <dbReference type="PIRSR" id="PIRSR001415-2"/>
    </source>
</evidence>
<dbReference type="GO" id="GO:0004655">
    <property type="term" value="F:porphobilinogen synthase activity"/>
    <property type="evidence" value="ECO:0007669"/>
    <property type="project" value="UniProtKB-EC"/>
</dbReference>
<dbReference type="PANTHER" id="PTHR11458">
    <property type="entry name" value="DELTA-AMINOLEVULINIC ACID DEHYDRATASE"/>
    <property type="match status" value="1"/>
</dbReference>
<dbReference type="InterPro" id="IPR013785">
    <property type="entry name" value="Aldolase_TIM"/>
</dbReference>
<accession>A0A0X2NNW8</accession>
<evidence type="ECO:0000256" key="9">
    <source>
        <dbReference type="ARBA" id="ARBA00025628"/>
    </source>
</evidence>
<feature type="binding site" evidence="12">
    <location>
        <position position="228"/>
    </location>
    <ligand>
        <name>5-aminolevulinate</name>
        <dbReference type="ChEBI" id="CHEBI:356416"/>
        <label>1</label>
    </ligand>
</feature>
<feature type="binding site" evidence="12">
    <location>
        <position position="239"/>
    </location>
    <ligand>
        <name>5-aminolevulinate</name>
        <dbReference type="ChEBI" id="CHEBI:356416"/>
        <label>1</label>
    </ligand>
</feature>
<dbReference type="SMART" id="SM01004">
    <property type="entry name" value="ALAD"/>
    <property type="match status" value="1"/>
</dbReference>
<evidence type="ECO:0000256" key="7">
    <source>
        <dbReference type="ARBA" id="ARBA00023239"/>
    </source>
</evidence>
<comment type="function">
    <text evidence="9">Catalyzes an early step in the biosynthesis of tetrapyrroles. Binds two molecules of 5-aminolevulinate per subunit, each at a distinct site, and catalyzes their condensation to form porphobilinogen.</text>
</comment>
<evidence type="ECO:0000256" key="2">
    <source>
        <dbReference type="ARBA" id="ARBA00008055"/>
    </source>
</evidence>
<dbReference type="Pfam" id="PF00490">
    <property type="entry name" value="ALAD"/>
    <property type="match status" value="1"/>
</dbReference>
<evidence type="ECO:0000313" key="18">
    <source>
        <dbReference type="Proteomes" id="UP000182498"/>
    </source>
</evidence>
<evidence type="ECO:0000256" key="4">
    <source>
        <dbReference type="ARBA" id="ARBA00012053"/>
    </source>
</evidence>
<keyword evidence="7 14" id="KW-0456">Lyase</keyword>
<sequence>MSEPTLPNLPTDTYGVPAPSRRPRRLRTSATMRNFVAETQLDPAQFVLPVFIAEGIDAPREISAMPGVYQHTETSLLKAAEEAVKAGVGSIDVFGVPTPEHKDFAGTQAWAADGILNKGVAALRREFGDDLLVMSDTCLDEFTDHGHCGVLTTDHYGNTVVDNDATLPLYAAMAVSQARAGAHIVSPSGMMDGQIRVIRAALDAEGFQDVSILAYSAKYAGAFYGPFREAVGSTLQGDRKTYQQDPRNAREAIMEVQLDIDEGADMVMVKPALPYLDILSQVADYSTVPVAAYQVSGEYSMITAAAQNGWLDREKTIMDSLTSIRRAGADIILTYWATEAAQMLA</sequence>
<dbReference type="OrthoDB" id="9805001at2"/>
<dbReference type="AlphaFoldDB" id="A0A0X2NNW8"/>
<comment type="similarity">
    <text evidence="2 15">Belongs to the ALAD family.</text>
</comment>
<dbReference type="EC" id="4.2.1.24" evidence="4 14"/>
<protein>
    <recommendedName>
        <fullName evidence="5 14">Delta-aminolevulinic acid dehydratase</fullName>
        <ecNumber evidence="4 14">4.2.1.24</ecNumber>
    </recommendedName>
</protein>
<dbReference type="FunFam" id="3.20.20.70:FF:000019">
    <property type="entry name" value="Delta-aminolevulinic acid dehydratase"/>
    <property type="match status" value="1"/>
</dbReference>
<dbReference type="PRINTS" id="PR00144">
    <property type="entry name" value="DALDHYDRTASE"/>
</dbReference>
<comment type="pathway">
    <text evidence="1">Porphyrin-containing compound metabolism; protoporphyrin-IX biosynthesis; coproporphyrinogen-III from 5-aminolevulinate: step 1/4.</text>
</comment>
<dbReference type="UniPathway" id="UPA00251">
    <property type="reaction ID" value="UER00318"/>
</dbReference>
<dbReference type="NCBIfam" id="NF006762">
    <property type="entry name" value="PRK09283.1"/>
    <property type="match status" value="1"/>
</dbReference>
<keyword evidence="13" id="KW-0479">Metal-binding</keyword>